<evidence type="ECO:0000256" key="8">
    <source>
        <dbReference type="PIRSR" id="PIRSR602401-1"/>
    </source>
</evidence>
<dbReference type="PRINTS" id="PR00463">
    <property type="entry name" value="EP450I"/>
</dbReference>
<dbReference type="GO" id="GO:0005506">
    <property type="term" value="F:iron ion binding"/>
    <property type="evidence" value="ECO:0007669"/>
    <property type="project" value="InterPro"/>
</dbReference>
<dbReference type="GeneID" id="116204342"/>
<evidence type="ECO:0000256" key="2">
    <source>
        <dbReference type="ARBA" id="ARBA00010617"/>
    </source>
</evidence>
<dbReference type="InterPro" id="IPR036396">
    <property type="entry name" value="Cyt_P450_sf"/>
</dbReference>
<evidence type="ECO:0000256" key="4">
    <source>
        <dbReference type="ARBA" id="ARBA00022723"/>
    </source>
</evidence>
<keyword evidence="3 8" id="KW-0349">Heme</keyword>
<dbReference type="GO" id="GO:0006629">
    <property type="term" value="P:lipid metabolic process"/>
    <property type="evidence" value="ECO:0007669"/>
    <property type="project" value="UniProtKB-ARBA"/>
</dbReference>
<keyword evidence="4 8" id="KW-0479">Metal-binding</keyword>
<dbReference type="GO" id="GO:0004497">
    <property type="term" value="F:monooxygenase activity"/>
    <property type="evidence" value="ECO:0007669"/>
    <property type="project" value="UniProtKB-KW"/>
</dbReference>
<evidence type="ECO:0000313" key="11">
    <source>
        <dbReference type="RefSeq" id="XP_031392288.1"/>
    </source>
</evidence>
<dbReference type="Pfam" id="PF00067">
    <property type="entry name" value="p450"/>
    <property type="match status" value="2"/>
</dbReference>
<gene>
    <name evidence="11" type="primary">LOC116204342</name>
</gene>
<dbReference type="InterPro" id="IPR017972">
    <property type="entry name" value="Cyt_P450_CS"/>
</dbReference>
<dbReference type="SUPFAM" id="SSF48264">
    <property type="entry name" value="Cytochrome P450"/>
    <property type="match status" value="1"/>
</dbReference>
<name>A0A6P8DKU6_PUNGR</name>
<evidence type="ECO:0000256" key="9">
    <source>
        <dbReference type="RuleBase" id="RU000461"/>
    </source>
</evidence>
<dbReference type="GO" id="GO:0020037">
    <property type="term" value="F:heme binding"/>
    <property type="evidence" value="ECO:0007669"/>
    <property type="project" value="InterPro"/>
</dbReference>
<keyword evidence="10" id="KW-1185">Reference proteome</keyword>
<dbReference type="Gene3D" id="1.10.630.10">
    <property type="entry name" value="Cytochrome P450"/>
    <property type="match status" value="1"/>
</dbReference>
<dbReference type="AlphaFoldDB" id="A0A6P8DKU6"/>
<proteinExistence type="inferred from homology"/>
<dbReference type="Proteomes" id="UP000515151">
    <property type="component" value="Chromosome 4"/>
</dbReference>
<evidence type="ECO:0000256" key="5">
    <source>
        <dbReference type="ARBA" id="ARBA00023002"/>
    </source>
</evidence>
<accession>A0A6P8DKU6</accession>
<dbReference type="PANTHER" id="PTHR24296">
    <property type="entry name" value="CYTOCHROME P450"/>
    <property type="match status" value="1"/>
</dbReference>
<comment type="similarity">
    <text evidence="2 9">Belongs to the cytochrome P450 family.</text>
</comment>
<dbReference type="InterPro" id="IPR001128">
    <property type="entry name" value="Cyt_P450"/>
</dbReference>
<dbReference type="OrthoDB" id="1470350at2759"/>
<evidence type="ECO:0000313" key="10">
    <source>
        <dbReference type="Proteomes" id="UP000515151"/>
    </source>
</evidence>
<feature type="binding site" description="axial binding residue" evidence="8">
    <location>
        <position position="430"/>
    </location>
    <ligand>
        <name>heme</name>
        <dbReference type="ChEBI" id="CHEBI:30413"/>
    </ligand>
    <ligandPart>
        <name>Fe</name>
        <dbReference type="ChEBI" id="CHEBI:18248"/>
    </ligandPart>
</feature>
<reference evidence="11" key="2">
    <citation type="submission" date="2025-08" db="UniProtKB">
        <authorList>
            <consortium name="RefSeq"/>
        </authorList>
    </citation>
    <scope>IDENTIFICATION</scope>
    <source>
        <tissue evidence="11">Leaf</tissue>
    </source>
</reference>
<organism evidence="10 11">
    <name type="scientific">Punica granatum</name>
    <name type="common">Pomegranate</name>
    <dbReference type="NCBI Taxonomy" id="22663"/>
    <lineage>
        <taxon>Eukaryota</taxon>
        <taxon>Viridiplantae</taxon>
        <taxon>Streptophyta</taxon>
        <taxon>Embryophyta</taxon>
        <taxon>Tracheophyta</taxon>
        <taxon>Spermatophyta</taxon>
        <taxon>Magnoliopsida</taxon>
        <taxon>eudicotyledons</taxon>
        <taxon>Gunneridae</taxon>
        <taxon>Pentapetalae</taxon>
        <taxon>rosids</taxon>
        <taxon>malvids</taxon>
        <taxon>Myrtales</taxon>
        <taxon>Lythraceae</taxon>
        <taxon>Punica</taxon>
    </lineage>
</organism>
<keyword evidence="7 9" id="KW-0503">Monooxygenase</keyword>
<evidence type="ECO:0000256" key="6">
    <source>
        <dbReference type="ARBA" id="ARBA00023004"/>
    </source>
</evidence>
<evidence type="ECO:0000256" key="1">
    <source>
        <dbReference type="ARBA" id="ARBA00001971"/>
    </source>
</evidence>
<comment type="cofactor">
    <cofactor evidence="1 8">
        <name>heme</name>
        <dbReference type="ChEBI" id="CHEBI:30413"/>
    </cofactor>
</comment>
<keyword evidence="5 9" id="KW-0560">Oxidoreductase</keyword>
<dbReference type="InterPro" id="IPR002401">
    <property type="entry name" value="Cyt_P450_E_grp-I"/>
</dbReference>
<dbReference type="RefSeq" id="XP_031392288.1">
    <property type="nucleotide sequence ID" value="XM_031536428.1"/>
</dbReference>
<dbReference type="PRINTS" id="PR00385">
    <property type="entry name" value="P450"/>
</dbReference>
<evidence type="ECO:0000256" key="7">
    <source>
        <dbReference type="ARBA" id="ARBA00023033"/>
    </source>
</evidence>
<protein>
    <submittedName>
        <fullName evidence="11">Cytochrome P450 94A2-like</fullName>
    </submittedName>
</protein>
<dbReference type="PROSITE" id="PS00086">
    <property type="entry name" value="CYTOCHROME_P450"/>
    <property type="match status" value="1"/>
</dbReference>
<keyword evidence="6 8" id="KW-0408">Iron</keyword>
<dbReference type="CDD" id="cd11064">
    <property type="entry name" value="CYP86A"/>
    <property type="match status" value="1"/>
</dbReference>
<sequence>MDTFFEQSLLLIYSSVILFLLHYIHKSISRPKTPTETTNSGTPKSYPLIGSLLDFIKNRSRFIDWTTEILLATPTNTILLRRPGMDPMVITANPSNVKHILMTNFDRYPKGELFTSHLRAVFGQVMFILNGEPWKDQRRIAVHEFSSTTFCNCAVNIIAQETHTMLIPILERASRMNHVLDLQEIFERFMFNILSRLMFSEDPGALKASPLVPLHMEGEEVLNIGSERRFKDSISIIHKNLERIMQTRLIETRGVSKDDIISRFIDHGDATVDYLRDIGIGFLLAGTDTTVSSLTWFFWILSSNPRVEKQIVEEVEAVRAKHSKNPGETFNFKEIREMHYLHAAITESMRLYPPVPFNVKTCSSDDVLPDGTLVKKGWNVLYNAFAMGTMEKIWGNDCLEYKPERWLEDGIFQQQSPFRYPIFNAGPRMCAGKDLAYIQIKLIVASMIERFVIEVQDDHMQPEKILSLTLLMKGGLPVKVRERCSEFKN</sequence>
<evidence type="ECO:0000256" key="3">
    <source>
        <dbReference type="ARBA" id="ARBA00022617"/>
    </source>
</evidence>
<reference evidence="10" key="1">
    <citation type="journal article" date="2020" name="Plant Biotechnol. J.">
        <title>The pomegranate (Punica granatum L.) draft genome dissects genetic divergence between soft- and hard-seeded cultivars.</title>
        <authorList>
            <person name="Luo X."/>
            <person name="Li H."/>
            <person name="Wu Z."/>
            <person name="Yao W."/>
            <person name="Zhao P."/>
            <person name="Cao D."/>
            <person name="Yu H."/>
            <person name="Li K."/>
            <person name="Poudel K."/>
            <person name="Zhao D."/>
            <person name="Zhang F."/>
            <person name="Xia X."/>
            <person name="Chen L."/>
            <person name="Wang Q."/>
            <person name="Jing D."/>
            <person name="Cao S."/>
        </authorList>
    </citation>
    <scope>NUCLEOTIDE SEQUENCE [LARGE SCALE GENOMIC DNA]</scope>
    <source>
        <strain evidence="10">cv. Tunisia</strain>
    </source>
</reference>
<dbReference type="GO" id="GO:0016705">
    <property type="term" value="F:oxidoreductase activity, acting on paired donors, with incorporation or reduction of molecular oxygen"/>
    <property type="evidence" value="ECO:0007669"/>
    <property type="project" value="InterPro"/>
</dbReference>